<dbReference type="Proteomes" id="UP001596297">
    <property type="component" value="Unassembled WGS sequence"/>
</dbReference>
<dbReference type="Pfam" id="PF16655">
    <property type="entry name" value="PhoD_N"/>
    <property type="match status" value="1"/>
</dbReference>
<dbReference type="CDD" id="cd07389">
    <property type="entry name" value="MPP_PhoD"/>
    <property type="match status" value="1"/>
</dbReference>
<feature type="domain" description="PhoD-like phosphatase metallophosphatase" evidence="2">
    <location>
        <begin position="149"/>
        <end position="489"/>
    </location>
</feature>
<keyword evidence="1" id="KW-0732">Signal</keyword>
<dbReference type="InterPro" id="IPR038607">
    <property type="entry name" value="PhoD-like_sf"/>
</dbReference>
<evidence type="ECO:0000259" key="2">
    <source>
        <dbReference type="Pfam" id="PF09423"/>
    </source>
</evidence>
<dbReference type="InterPro" id="IPR018946">
    <property type="entry name" value="PhoD-like_MPP"/>
</dbReference>
<dbReference type="InterPro" id="IPR032093">
    <property type="entry name" value="PhoD_N"/>
</dbReference>
<dbReference type="InterPro" id="IPR029052">
    <property type="entry name" value="Metallo-depent_PP-like"/>
</dbReference>
<feature type="domain" description="Phospholipase D N-terminal" evidence="3">
    <location>
        <begin position="39"/>
        <end position="136"/>
    </location>
</feature>
<dbReference type="PANTHER" id="PTHR43606">
    <property type="entry name" value="PHOSPHATASE, PUTATIVE (AFU_ORTHOLOGUE AFUA_6G08710)-RELATED"/>
    <property type="match status" value="1"/>
</dbReference>
<gene>
    <name evidence="4" type="ORF">ACFP81_12020</name>
</gene>
<dbReference type="Pfam" id="PF09423">
    <property type="entry name" value="PhoD"/>
    <property type="match status" value="1"/>
</dbReference>
<dbReference type="EMBL" id="JBHSWD010000002">
    <property type="protein sequence ID" value="MFC6592645.1"/>
    <property type="molecule type" value="Genomic_DNA"/>
</dbReference>
<dbReference type="SUPFAM" id="SSF56300">
    <property type="entry name" value="Metallo-dependent phosphatases"/>
    <property type="match status" value="1"/>
</dbReference>
<comment type="caution">
    <text evidence="4">The sequence shown here is derived from an EMBL/GenBank/DDBJ whole genome shotgun (WGS) entry which is preliminary data.</text>
</comment>
<accession>A0ABW1YGH4</accession>
<dbReference type="PROSITE" id="PS51318">
    <property type="entry name" value="TAT"/>
    <property type="match status" value="1"/>
</dbReference>
<keyword evidence="5" id="KW-1185">Reference proteome</keyword>
<evidence type="ECO:0000259" key="3">
    <source>
        <dbReference type="Pfam" id="PF16655"/>
    </source>
</evidence>
<dbReference type="InterPro" id="IPR052900">
    <property type="entry name" value="Phospholipid_Metab_Enz"/>
</dbReference>
<dbReference type="RefSeq" id="WP_380083766.1">
    <property type="nucleotide sequence ID" value="NZ_JBHSWD010000002.1"/>
</dbReference>
<feature type="signal peptide" evidence="1">
    <location>
        <begin position="1"/>
        <end position="23"/>
    </location>
</feature>
<evidence type="ECO:0000313" key="4">
    <source>
        <dbReference type="EMBL" id="MFC6592645.1"/>
    </source>
</evidence>
<sequence>MSIQAALSRRALLQAAALLPALAGCAPSAARISQSVFTLGVASGDPAPDGVVLWTRLCVDPLGPTGYGLPPGPLLVHWEVAHDQEFRRLAAHGMASAAPERAYAVHVEVQGLEPLREYFYRFRLGSEYSPVGRTKTLPEAAADVGWLRFAFVSCSDYQAGFFNAYRHLAEEELDFILHLGDYIYEYGPEGNGPRRHNGPEVVTLDDYRRRYALYRADPDLQAAHAAAAWIAVPDDHEVENNYAAQWAEERLSSEAPVTPADFLRRRAAAYQAYYENMPLRRSSLPRGSQMQLYRRFGFGRLARFSMLDTRQYRSDQPCGDGFQPPAHCPARAAENGTLTGPEQERWLLEGLANSPARWNVTGQQVMLAQFLWPLPGGAALNLDGWDGYAAGRSRLLGFLQERRPSNPVILTGDIHSAWVHDVLADFDRPESAVLATELVTTSLSAEFPEAALDAVALSLSHNPHTRYFHGAERGYARCEVTRESWRTDFRVVNTVLSHASQVRTHASFVIEDGQPGARLA</sequence>
<proteinExistence type="predicted"/>
<dbReference type="InterPro" id="IPR006311">
    <property type="entry name" value="TAT_signal"/>
</dbReference>
<dbReference type="PANTHER" id="PTHR43606:SF2">
    <property type="entry name" value="ALKALINE PHOSPHATASE FAMILY PROTEIN (AFU_ORTHOLOGUE AFUA_5G03860)"/>
    <property type="match status" value="1"/>
</dbReference>
<evidence type="ECO:0000313" key="5">
    <source>
        <dbReference type="Proteomes" id="UP001596297"/>
    </source>
</evidence>
<evidence type="ECO:0000256" key="1">
    <source>
        <dbReference type="SAM" id="SignalP"/>
    </source>
</evidence>
<feature type="chain" id="PRO_5045732255" evidence="1">
    <location>
        <begin position="24"/>
        <end position="520"/>
    </location>
</feature>
<name>A0ABW1YGH4_9DEIO</name>
<organism evidence="4 5">
    <name type="scientific">Deinococcus lacus</name>
    <dbReference type="NCBI Taxonomy" id="392561"/>
    <lineage>
        <taxon>Bacteria</taxon>
        <taxon>Thermotogati</taxon>
        <taxon>Deinococcota</taxon>
        <taxon>Deinococci</taxon>
        <taxon>Deinococcales</taxon>
        <taxon>Deinococcaceae</taxon>
        <taxon>Deinococcus</taxon>
    </lineage>
</organism>
<dbReference type="Gene3D" id="2.60.40.380">
    <property type="entry name" value="Purple acid phosphatase-like, N-terminal"/>
    <property type="match status" value="1"/>
</dbReference>
<reference evidence="5" key="1">
    <citation type="journal article" date="2019" name="Int. J. Syst. Evol. Microbiol.">
        <title>The Global Catalogue of Microorganisms (GCM) 10K type strain sequencing project: providing services to taxonomists for standard genome sequencing and annotation.</title>
        <authorList>
            <consortium name="The Broad Institute Genomics Platform"/>
            <consortium name="The Broad Institute Genome Sequencing Center for Infectious Disease"/>
            <person name="Wu L."/>
            <person name="Ma J."/>
        </authorList>
    </citation>
    <scope>NUCLEOTIDE SEQUENCE [LARGE SCALE GENOMIC DNA]</scope>
    <source>
        <strain evidence="5">CGMCC 1.15772</strain>
    </source>
</reference>
<protein>
    <submittedName>
        <fullName evidence="4">Alkaline phosphatase D family protein</fullName>
    </submittedName>
</protein>
<dbReference type="Gene3D" id="3.60.21.70">
    <property type="entry name" value="PhoD-like phosphatase"/>
    <property type="match status" value="1"/>
</dbReference>